<dbReference type="PROSITE" id="PS50980">
    <property type="entry name" value="COA_CT_NTER"/>
    <property type="match status" value="1"/>
</dbReference>
<dbReference type="InterPro" id="IPR034733">
    <property type="entry name" value="AcCoA_carboxyl_beta"/>
</dbReference>
<dbReference type="Pfam" id="PF01039">
    <property type="entry name" value="Carboxyl_trans"/>
    <property type="match status" value="1"/>
</dbReference>
<dbReference type="GO" id="GO:0016740">
    <property type="term" value="F:transferase activity"/>
    <property type="evidence" value="ECO:0007669"/>
    <property type="project" value="UniProtKB-KW"/>
</dbReference>
<reference evidence="4 5" key="1">
    <citation type="journal article" date="2008" name="Int. J. Syst. Evol. Microbiol.">
        <title>Leifsonia pindariensis sp. nov., isolated from the Pindari glacier of the Indian Himalayas, and emended description of the genus Leifsonia.</title>
        <authorList>
            <person name="Reddy G.S."/>
            <person name="Prabagaran S.R."/>
            <person name="Shivaji S."/>
        </authorList>
    </citation>
    <scope>NUCLEOTIDE SEQUENCE [LARGE SCALE GENOMIC DNA]</scope>
    <source>
        <strain evidence="4 5">PON 10</strain>
    </source>
</reference>
<evidence type="ECO:0000313" key="4">
    <source>
        <dbReference type="EMBL" id="PPL19147.1"/>
    </source>
</evidence>
<dbReference type="Proteomes" id="UP000237755">
    <property type="component" value="Unassembled WGS sequence"/>
</dbReference>
<dbReference type="EMBL" id="MPZN01000018">
    <property type="protein sequence ID" value="PPL19147.1"/>
    <property type="molecule type" value="Genomic_DNA"/>
</dbReference>
<accession>A0ABX5AW78</accession>
<dbReference type="InterPro" id="IPR029045">
    <property type="entry name" value="ClpP/crotonase-like_dom_sf"/>
</dbReference>
<evidence type="ECO:0000259" key="3">
    <source>
        <dbReference type="PROSITE" id="PS50989"/>
    </source>
</evidence>
<dbReference type="InterPro" id="IPR011762">
    <property type="entry name" value="COA_CT_N"/>
</dbReference>
<dbReference type="RefSeq" id="WP_104475039.1">
    <property type="nucleotide sequence ID" value="NZ_MPZN01000018.1"/>
</dbReference>
<dbReference type="PRINTS" id="PR01070">
    <property type="entry name" value="ACCCTRFRASEB"/>
</dbReference>
<evidence type="ECO:0000313" key="5">
    <source>
        <dbReference type="Proteomes" id="UP000237755"/>
    </source>
</evidence>
<keyword evidence="5" id="KW-1185">Reference proteome</keyword>
<name>A0ABX5AW78_9MICO</name>
<dbReference type="PROSITE" id="PS50989">
    <property type="entry name" value="COA_CT_CTER"/>
    <property type="match status" value="1"/>
</dbReference>
<keyword evidence="1 4" id="KW-0808">Transferase</keyword>
<dbReference type="SUPFAM" id="SSF52096">
    <property type="entry name" value="ClpP/crotonase"/>
    <property type="match status" value="2"/>
</dbReference>
<protein>
    <submittedName>
        <fullName evidence="4">Acetyl-CoA carboxyl transferase</fullName>
    </submittedName>
</protein>
<dbReference type="InterPro" id="IPR011763">
    <property type="entry name" value="COA_CT_C"/>
</dbReference>
<evidence type="ECO:0000256" key="1">
    <source>
        <dbReference type="ARBA" id="ARBA00022679"/>
    </source>
</evidence>
<dbReference type="PANTHER" id="PTHR42995:SF5">
    <property type="entry name" value="ACETYL-COENZYME A CARBOXYLASE CARBOXYL TRANSFERASE SUBUNIT BETA, CHLOROPLASTIC"/>
    <property type="match status" value="1"/>
</dbReference>
<feature type="domain" description="CoA carboxyltransferase C-terminal" evidence="3">
    <location>
        <begin position="266"/>
        <end position="495"/>
    </location>
</feature>
<gene>
    <name evidence="4" type="ORF">GY24_07270</name>
</gene>
<sequence length="525" mass="54562">MSSPRARSLSAHSLTARELLDLVADAGSFRSWDVAVPPRDVQPGYADDLDRARARSGCDESVLTGELRIDGRRVAVLVSEFGFLGGSIGVDAAGRLIAAIERATRERLPLLAGPASGGTRMQEGTAAFVAMVGIAAAIAEHKSAGLPYLVYLRHPTTGGVMASWGSLGHVTVAEPGALLGFLGPRVYAALYGEPFPDGVQTAENLYRNGVIDGVIAPAQLPRLVARLLSVLAPAKGPSGLGGDDGQYDDWRDGQRDGQYDGPAISALASIAASRARARPGARTILRHAARDVVPLSGTGQGEASEGLLLAIARFGAVPCVVIAQDRYAQRAGAPWGPAALRQAQRGQRLSAELGLPLVTIIDTPGAALSREAEEGGLAGEIARTLESLVGHEQATVAVLLGEGTGGGALALLPSDVTIAAQHAWLAPLPPEGASVIMHGDTAHAAAMAEAQGIGAVALRTAGIVDWVVPERPDAALEPTEFSRRIGRVIERQLLDLAAATPAERLRRRRGRYRALVRMPGQAADS</sequence>
<organism evidence="4 5">
    <name type="scientific">Microterricola pindariensis</name>
    <dbReference type="NCBI Taxonomy" id="478010"/>
    <lineage>
        <taxon>Bacteria</taxon>
        <taxon>Bacillati</taxon>
        <taxon>Actinomycetota</taxon>
        <taxon>Actinomycetes</taxon>
        <taxon>Micrococcales</taxon>
        <taxon>Microbacteriaceae</taxon>
        <taxon>Microterricola</taxon>
    </lineage>
</organism>
<dbReference type="Gene3D" id="3.90.226.10">
    <property type="entry name" value="2-enoyl-CoA Hydratase, Chain A, domain 1"/>
    <property type="match status" value="2"/>
</dbReference>
<evidence type="ECO:0000259" key="2">
    <source>
        <dbReference type="PROSITE" id="PS50980"/>
    </source>
</evidence>
<proteinExistence type="predicted"/>
<feature type="domain" description="CoA carboxyltransferase N-terminal" evidence="2">
    <location>
        <begin position="1"/>
        <end position="246"/>
    </location>
</feature>
<dbReference type="PANTHER" id="PTHR42995">
    <property type="entry name" value="ACETYL-COENZYME A CARBOXYLASE CARBOXYL TRANSFERASE SUBUNIT BETA, CHLOROPLASTIC"/>
    <property type="match status" value="1"/>
</dbReference>
<dbReference type="InterPro" id="IPR000438">
    <property type="entry name" value="Acetyl_CoA_COase_Trfase_b_su"/>
</dbReference>
<comment type="caution">
    <text evidence="4">The sequence shown here is derived from an EMBL/GenBank/DDBJ whole genome shotgun (WGS) entry which is preliminary data.</text>
</comment>